<protein>
    <submittedName>
        <fullName evidence="7">Dual specificity phosphatase, catalytic domain protein</fullName>
    </submittedName>
</protein>
<dbReference type="PROSITE" id="PS50056">
    <property type="entry name" value="TYR_PHOSPHATASE_2"/>
    <property type="match status" value="1"/>
</dbReference>
<sequence>MLGSDGMSRIGVFGQISEITDHLFLSGAGCLKPEKIKQKRIVFVVNATTEEPNSYIQGVEYMKVRIDDHPYARIQDYFDQVADKIKAVKDRGGKTLVHCMAGVSRSASLVMIYLVKHERMTLRQAYHYVRSARPVIRPNVGFWKQMVDFERRLRGVASVTMVMTNQCDLPIPDIYVDDLKRAQEREQLQQKTTVSSSNGSSSASSLIRPPIPVLSSTKRRGYSASNLRPITSTLRRSTSPAVSSSAMSFSMLSPPPPRKSRDSLLSLYSSTSRPFFSAF</sequence>
<proteinExistence type="inferred from homology"/>
<feature type="domain" description="Tyrosine specific protein phosphatases" evidence="6">
    <location>
        <begin position="75"/>
        <end position="134"/>
    </location>
</feature>
<dbReference type="Pfam" id="PF00782">
    <property type="entry name" value="DSPc"/>
    <property type="match status" value="1"/>
</dbReference>
<dbReference type="InterPro" id="IPR052103">
    <property type="entry name" value="Dual_spec_Phospatases"/>
</dbReference>
<evidence type="ECO:0000256" key="4">
    <source>
        <dbReference type="SAM" id="MobiDB-lite"/>
    </source>
</evidence>
<dbReference type="InterPro" id="IPR016130">
    <property type="entry name" value="Tyr_Pase_AS"/>
</dbReference>
<dbReference type="GO" id="GO:0005737">
    <property type="term" value="C:cytoplasm"/>
    <property type="evidence" value="ECO:0007669"/>
    <property type="project" value="TreeGrafter"/>
</dbReference>
<keyword evidence="8" id="KW-1185">Reference proteome</keyword>
<dbReference type="CDD" id="cd14514">
    <property type="entry name" value="DUSP14-like"/>
    <property type="match status" value="1"/>
</dbReference>
<comment type="similarity">
    <text evidence="1">Belongs to the protein-tyrosine phosphatase family. Non-receptor class dual specificity subfamily.</text>
</comment>
<feature type="compositionally biased region" description="Low complexity" evidence="4">
    <location>
        <begin position="237"/>
        <end position="252"/>
    </location>
</feature>
<evidence type="ECO:0000256" key="1">
    <source>
        <dbReference type="ARBA" id="ARBA00008601"/>
    </source>
</evidence>
<dbReference type="InterPro" id="IPR000340">
    <property type="entry name" value="Dual-sp_phosphatase_cat-dom"/>
</dbReference>
<dbReference type="InterPro" id="IPR029021">
    <property type="entry name" value="Prot-tyrosine_phosphatase-like"/>
</dbReference>
<dbReference type="AlphaFoldDB" id="A0A2G9UUB5"/>
<dbReference type="PROSITE" id="PS00383">
    <property type="entry name" value="TYR_PHOSPHATASE_1"/>
    <property type="match status" value="1"/>
</dbReference>
<feature type="domain" description="Tyrosine-protein phosphatase" evidence="5">
    <location>
        <begin position="15"/>
        <end position="155"/>
    </location>
</feature>
<dbReference type="EMBL" id="KZ345518">
    <property type="protein sequence ID" value="PIO73110.1"/>
    <property type="molecule type" value="Genomic_DNA"/>
</dbReference>
<accession>A0A2G9UUB5</accession>
<feature type="compositionally biased region" description="Low complexity" evidence="4">
    <location>
        <begin position="195"/>
        <end position="205"/>
    </location>
</feature>
<evidence type="ECO:0000313" key="7">
    <source>
        <dbReference type="EMBL" id="PIO73110.1"/>
    </source>
</evidence>
<dbReference type="Proteomes" id="UP000230423">
    <property type="component" value="Unassembled WGS sequence"/>
</dbReference>
<organism evidence="7 8">
    <name type="scientific">Teladorsagia circumcincta</name>
    <name type="common">Brown stomach worm</name>
    <name type="synonym">Ostertagia circumcincta</name>
    <dbReference type="NCBI Taxonomy" id="45464"/>
    <lineage>
        <taxon>Eukaryota</taxon>
        <taxon>Metazoa</taxon>
        <taxon>Ecdysozoa</taxon>
        <taxon>Nematoda</taxon>
        <taxon>Chromadorea</taxon>
        <taxon>Rhabditida</taxon>
        <taxon>Rhabditina</taxon>
        <taxon>Rhabditomorpha</taxon>
        <taxon>Strongyloidea</taxon>
        <taxon>Trichostrongylidae</taxon>
        <taxon>Teladorsagia</taxon>
    </lineage>
</organism>
<gene>
    <name evidence="7" type="ORF">TELCIR_04937</name>
</gene>
<dbReference type="PANTHER" id="PTHR45961:SF6">
    <property type="entry name" value="IP21249P"/>
    <property type="match status" value="1"/>
</dbReference>
<keyword evidence="3" id="KW-0904">Protein phosphatase</keyword>
<dbReference type="InterPro" id="IPR020422">
    <property type="entry name" value="TYR_PHOSPHATASE_DUAL_dom"/>
</dbReference>
<dbReference type="SMART" id="SM00195">
    <property type="entry name" value="DSPc"/>
    <property type="match status" value="1"/>
</dbReference>
<dbReference type="Gene3D" id="3.90.190.10">
    <property type="entry name" value="Protein tyrosine phosphatase superfamily"/>
    <property type="match status" value="1"/>
</dbReference>
<dbReference type="PROSITE" id="PS50054">
    <property type="entry name" value="TYR_PHOSPHATASE_DUAL"/>
    <property type="match status" value="1"/>
</dbReference>
<evidence type="ECO:0000256" key="2">
    <source>
        <dbReference type="ARBA" id="ARBA00022801"/>
    </source>
</evidence>
<evidence type="ECO:0000256" key="3">
    <source>
        <dbReference type="ARBA" id="ARBA00022912"/>
    </source>
</evidence>
<dbReference type="GO" id="GO:0004721">
    <property type="term" value="F:phosphoprotein phosphatase activity"/>
    <property type="evidence" value="ECO:0007669"/>
    <property type="project" value="UniProtKB-KW"/>
</dbReference>
<evidence type="ECO:0000313" key="8">
    <source>
        <dbReference type="Proteomes" id="UP000230423"/>
    </source>
</evidence>
<dbReference type="OrthoDB" id="285418at2759"/>
<feature type="compositionally biased region" description="Polar residues" evidence="4">
    <location>
        <begin position="223"/>
        <end position="236"/>
    </location>
</feature>
<evidence type="ECO:0000259" key="6">
    <source>
        <dbReference type="PROSITE" id="PS50056"/>
    </source>
</evidence>
<dbReference type="InterPro" id="IPR000387">
    <property type="entry name" value="Tyr_Pase_dom"/>
</dbReference>
<feature type="region of interest" description="Disordered" evidence="4">
    <location>
        <begin position="186"/>
        <end position="263"/>
    </location>
</feature>
<dbReference type="SUPFAM" id="SSF52799">
    <property type="entry name" value="(Phosphotyrosine protein) phosphatases II"/>
    <property type="match status" value="1"/>
</dbReference>
<keyword evidence="2" id="KW-0378">Hydrolase</keyword>
<reference evidence="7 8" key="1">
    <citation type="submission" date="2015-09" db="EMBL/GenBank/DDBJ databases">
        <title>Draft genome of the parasitic nematode Teladorsagia circumcincta isolate WARC Sus (inbred).</title>
        <authorList>
            <person name="Mitreva M."/>
        </authorList>
    </citation>
    <scope>NUCLEOTIDE SEQUENCE [LARGE SCALE GENOMIC DNA]</scope>
    <source>
        <strain evidence="7 8">S</strain>
    </source>
</reference>
<dbReference type="PANTHER" id="PTHR45961">
    <property type="entry name" value="IP21249P"/>
    <property type="match status" value="1"/>
</dbReference>
<evidence type="ECO:0000259" key="5">
    <source>
        <dbReference type="PROSITE" id="PS50054"/>
    </source>
</evidence>
<name>A0A2G9UUB5_TELCI</name>